<dbReference type="InterPro" id="IPR000152">
    <property type="entry name" value="EGF-type_Asp/Asn_hydroxyl_site"/>
</dbReference>
<dbReference type="FunFam" id="2.10.25.10:FF:000038">
    <property type="entry name" value="Fibrillin 2"/>
    <property type="match status" value="3"/>
</dbReference>
<dbReference type="PROSITE" id="PS00010">
    <property type="entry name" value="ASX_HYDROXYL"/>
    <property type="match status" value="5"/>
</dbReference>
<feature type="transmembrane region" description="Helical" evidence="7">
    <location>
        <begin position="1255"/>
        <end position="1280"/>
    </location>
</feature>
<dbReference type="SMART" id="SM00181">
    <property type="entry name" value="EGF"/>
    <property type="match status" value="9"/>
</dbReference>
<dbReference type="InterPro" id="IPR009030">
    <property type="entry name" value="Growth_fac_rcpt_cys_sf"/>
</dbReference>
<evidence type="ECO:0000256" key="7">
    <source>
        <dbReference type="SAM" id="Phobius"/>
    </source>
</evidence>
<keyword evidence="3" id="KW-0677">Repeat</keyword>
<dbReference type="SMART" id="SM00179">
    <property type="entry name" value="EGF_CA"/>
    <property type="match status" value="7"/>
</dbReference>
<dbReference type="WBParaSite" id="PSAMB.scaffold91size81377.g1599.t1">
    <property type="protein sequence ID" value="PSAMB.scaffold91size81377.g1599.t1"/>
    <property type="gene ID" value="PSAMB.scaffold91size81377.g1599"/>
</dbReference>
<dbReference type="PROSITE" id="PS51220">
    <property type="entry name" value="NIDO"/>
    <property type="match status" value="2"/>
</dbReference>
<protein>
    <submittedName>
        <fullName evidence="12">Uncharacterized protein</fullName>
    </submittedName>
</protein>
<feature type="compositionally biased region" description="Polar residues" evidence="6">
    <location>
        <begin position="451"/>
        <end position="478"/>
    </location>
</feature>
<dbReference type="InterPro" id="IPR024731">
    <property type="entry name" value="NELL2-like_EGF"/>
</dbReference>
<feature type="disulfide bond" evidence="5">
    <location>
        <begin position="579"/>
        <end position="589"/>
    </location>
</feature>
<dbReference type="InterPro" id="IPR003886">
    <property type="entry name" value="NIDO_dom"/>
</dbReference>
<feature type="domain" description="EGF-like" evidence="9">
    <location>
        <begin position="614"/>
        <end position="653"/>
    </location>
</feature>
<evidence type="ECO:0000313" key="11">
    <source>
        <dbReference type="Proteomes" id="UP000887566"/>
    </source>
</evidence>
<evidence type="ECO:0000256" key="4">
    <source>
        <dbReference type="ARBA" id="ARBA00023157"/>
    </source>
</evidence>
<dbReference type="PANTHER" id="PTHR24039">
    <property type="entry name" value="FIBRILLIN-RELATED"/>
    <property type="match status" value="1"/>
</dbReference>
<proteinExistence type="predicted"/>
<feature type="signal peptide" evidence="8">
    <location>
        <begin position="1"/>
        <end position="25"/>
    </location>
</feature>
<feature type="region of interest" description="Disordered" evidence="6">
    <location>
        <begin position="1137"/>
        <end position="1234"/>
    </location>
</feature>
<dbReference type="Gene3D" id="2.10.25.10">
    <property type="entry name" value="Laminin"/>
    <property type="match status" value="7"/>
</dbReference>
<comment type="caution">
    <text evidence="5">Lacks conserved residue(s) required for the propagation of feature annotation.</text>
</comment>
<keyword evidence="4 5" id="KW-1015">Disulfide bond</keyword>
<evidence type="ECO:0000256" key="2">
    <source>
        <dbReference type="ARBA" id="ARBA00022729"/>
    </source>
</evidence>
<dbReference type="Pfam" id="PF12947">
    <property type="entry name" value="EGF_3"/>
    <property type="match status" value="1"/>
</dbReference>
<evidence type="ECO:0000259" key="10">
    <source>
        <dbReference type="PROSITE" id="PS51220"/>
    </source>
</evidence>
<dbReference type="GO" id="GO:0005509">
    <property type="term" value="F:calcium ion binding"/>
    <property type="evidence" value="ECO:0007669"/>
    <property type="project" value="InterPro"/>
</dbReference>
<evidence type="ECO:0000256" key="8">
    <source>
        <dbReference type="SAM" id="SignalP"/>
    </source>
</evidence>
<feature type="domain" description="EGF-like" evidence="9">
    <location>
        <begin position="700"/>
        <end position="738"/>
    </location>
</feature>
<feature type="chain" id="PRO_5037273717" evidence="8">
    <location>
        <begin position="26"/>
        <end position="1352"/>
    </location>
</feature>
<feature type="domain" description="NIDO" evidence="10">
    <location>
        <begin position="853"/>
        <end position="987"/>
    </location>
</feature>
<dbReference type="InterPro" id="IPR001881">
    <property type="entry name" value="EGF-like_Ca-bd_dom"/>
</dbReference>
<feature type="compositionally biased region" description="Polar residues" evidence="6">
    <location>
        <begin position="538"/>
        <end position="556"/>
    </location>
</feature>
<keyword evidence="11" id="KW-1185">Reference proteome</keyword>
<evidence type="ECO:0000256" key="5">
    <source>
        <dbReference type="PROSITE-ProRule" id="PRU00076"/>
    </source>
</evidence>
<accession>A0A914XRJ0</accession>
<feature type="domain" description="EGF-like" evidence="9">
    <location>
        <begin position="654"/>
        <end position="695"/>
    </location>
</feature>
<feature type="domain" description="EGF-like" evidence="9">
    <location>
        <begin position="1092"/>
        <end position="1132"/>
    </location>
</feature>
<evidence type="ECO:0000313" key="12">
    <source>
        <dbReference type="WBParaSite" id="PSAMB.scaffold91size81377.g1599.t1"/>
    </source>
</evidence>
<dbReference type="CDD" id="cd00054">
    <property type="entry name" value="EGF_CA"/>
    <property type="match status" value="6"/>
</dbReference>
<dbReference type="SUPFAM" id="SSF57184">
    <property type="entry name" value="Growth factor receptor domain"/>
    <property type="match status" value="3"/>
</dbReference>
<keyword evidence="7" id="KW-0812">Transmembrane</keyword>
<dbReference type="InterPro" id="IPR000742">
    <property type="entry name" value="EGF"/>
</dbReference>
<dbReference type="Pfam" id="PF06119">
    <property type="entry name" value="NIDO"/>
    <property type="match status" value="2"/>
</dbReference>
<keyword evidence="7" id="KW-0472">Membrane</keyword>
<feature type="domain" description="EGF-like" evidence="9">
    <location>
        <begin position="743"/>
        <end position="779"/>
    </location>
</feature>
<dbReference type="InterPro" id="IPR049883">
    <property type="entry name" value="NOTCH1_EGF-like"/>
</dbReference>
<dbReference type="InterPro" id="IPR018097">
    <property type="entry name" value="EGF_Ca-bd_CS"/>
</dbReference>
<organism evidence="11 12">
    <name type="scientific">Plectus sambesii</name>
    <dbReference type="NCBI Taxonomy" id="2011161"/>
    <lineage>
        <taxon>Eukaryota</taxon>
        <taxon>Metazoa</taxon>
        <taxon>Ecdysozoa</taxon>
        <taxon>Nematoda</taxon>
        <taxon>Chromadorea</taxon>
        <taxon>Plectida</taxon>
        <taxon>Plectina</taxon>
        <taxon>Plectoidea</taxon>
        <taxon>Plectidae</taxon>
        <taxon>Plectus</taxon>
    </lineage>
</organism>
<dbReference type="GO" id="GO:0007160">
    <property type="term" value="P:cell-matrix adhesion"/>
    <property type="evidence" value="ECO:0007669"/>
    <property type="project" value="InterPro"/>
</dbReference>
<evidence type="ECO:0000256" key="3">
    <source>
        <dbReference type="ARBA" id="ARBA00022737"/>
    </source>
</evidence>
<feature type="region of interest" description="Disordered" evidence="6">
    <location>
        <begin position="433"/>
        <end position="569"/>
    </location>
</feature>
<dbReference type="SMART" id="SM00539">
    <property type="entry name" value="NIDO"/>
    <property type="match status" value="2"/>
</dbReference>
<dbReference type="PROSITE" id="PS01187">
    <property type="entry name" value="EGF_CA"/>
    <property type="match status" value="3"/>
</dbReference>
<dbReference type="PROSITE" id="PS01186">
    <property type="entry name" value="EGF_2"/>
    <property type="match status" value="4"/>
</dbReference>
<dbReference type="Proteomes" id="UP000887566">
    <property type="component" value="Unplaced"/>
</dbReference>
<dbReference type="GO" id="GO:0071944">
    <property type="term" value="C:cell periphery"/>
    <property type="evidence" value="ECO:0007669"/>
    <property type="project" value="UniProtKB-ARBA"/>
</dbReference>
<reference evidence="12" key="1">
    <citation type="submission" date="2022-11" db="UniProtKB">
        <authorList>
            <consortium name="WormBaseParasite"/>
        </authorList>
    </citation>
    <scope>IDENTIFICATION</scope>
</reference>
<evidence type="ECO:0000256" key="6">
    <source>
        <dbReference type="SAM" id="MobiDB-lite"/>
    </source>
</evidence>
<feature type="compositionally biased region" description="Low complexity" evidence="6">
    <location>
        <begin position="440"/>
        <end position="450"/>
    </location>
</feature>
<dbReference type="SUPFAM" id="SSF57196">
    <property type="entry name" value="EGF/Laminin"/>
    <property type="match status" value="1"/>
</dbReference>
<dbReference type="PROSITE" id="PS50026">
    <property type="entry name" value="EGF_3"/>
    <property type="match status" value="7"/>
</dbReference>
<name>A0A914XRJ0_9BILA</name>
<feature type="domain" description="EGF-like" evidence="9">
    <location>
        <begin position="1051"/>
        <end position="1091"/>
    </location>
</feature>
<feature type="domain" description="NIDO" evidence="10">
    <location>
        <begin position="139"/>
        <end position="283"/>
    </location>
</feature>
<keyword evidence="7" id="KW-1133">Transmembrane helix</keyword>
<dbReference type="Gene3D" id="2.170.300.10">
    <property type="entry name" value="Tie2 ligand-binding domain superfamily"/>
    <property type="match status" value="2"/>
</dbReference>
<sequence>MSLLFGSVPLVTLLIIATALLPSTADPTAHYRYSKDEAARQRLKKRQLGGTPQTQIDLNITVPFIFSARLYPYGENRGDTLLSKTAESQAFVLKHELQFMGEKYSAINILRDGAIGLQPGLERADRSAKFPVEQSLIAPYWAPSSLGDTGRVYFRETEDPNVLNLAQSEVKIQYRYENDFKPLSVIIVTWENVAPKDAQPNLGLDQRNIFQIALILSDNGTFAHVVYSKLRWNDNAVAGFNQGGRAQGKHYSLPGSGGADAILLANQSDIGIPGEWLFRIDTPDVYLCGPGFKGIECIEQCTGTEWFFDCSKECHCEASAPCNAKTGACSNGRCKGGWTNEPVCDTDVDECKNAAPDLCPYSQPDCVNTPGAFLCMCLSGYDNRTKSCIVGNQKVTAGNKKDQERIPVQVVPIEPTLVGSNNANNGRVVVPTRLQPGAASTTTRPSTTRTQSLAQGSTRSGTSNPFIQNVGFNAQISAGTRPPPPFLGQANANRQSVAVSETGRQPKPPVLTPVVIQTPPPIFVSDPQTDPDLPPRPASSQSQFPPRQDGSSSSPVPASRPTVPVVQSTHGTLPPGLSCDVLCGEHAHCELTANGQPGCVCDAGWSGDGLFCVDINECFIENSCQSNARCQNTLGGYSCLCDEGFQSDGQSCVDYDECADELAECPGGNTTVCVNTLGSYECKCAQGYNGNPTSILGCIDINECLIPEFYCGTNADCENTLGGFKCHCNSGYGSSQTSTACADIDECLSAPCHTAAVCQNTIGSFTCKCIAGYAGDGFSCDETILFPIDSNIDKQLQRKKDGVVEFQLSNPIKIYGNDYDKAYISSNGIVSFDQPFADFSDTPISKMSAVAFSALYVPSNLAQGGQVFYRETTDYSTLTRASLNVQQDFHQPNFRAQSAFIVTYDQVREDGSAEINTHQMIFAVGENETFVTYLYDQIDSKTGKAGLSNPSIRNAIDLPGSGSSADQLRQMSNIGQAGKWMFRIDEPVVVQCPAGLSNPPLCTEDCKPGRWGDNCDKVCNCANGIPCDFATGFCSNQKCAFGFEGLNCQQDINECERHVHNCDKHALCTNTHGNFTCQCFQGYTGDGKICHEMDTCVAHFGVACSAQAVCLVDTEGKPHCLCTEGYSGDGFSCQGSGQGQLPVGSVPVSPPSQPSAPSQQPTAVEGESDEQSTTAAQKERPTSVATPEPEPEPSGPTERPFINNWITEVPSSKKPSSEPTSDRIPGDNSVQDSERDVLLAGQDRTLYESADTSSMLVIIIPAALCGVWLILIVVLLAICLRRRRLREEAKFGMNYYMPTSTGTIRSSKAGTSSPSPALPTMQQNPYGSQWSIPRPNYDYYQGTYYPNPYGRY</sequence>
<keyword evidence="1 5" id="KW-0245">EGF-like domain</keyword>
<feature type="disulfide bond" evidence="5">
    <location>
        <begin position="665"/>
        <end position="682"/>
    </location>
</feature>
<dbReference type="Pfam" id="PF07645">
    <property type="entry name" value="EGF_CA"/>
    <property type="match status" value="5"/>
</dbReference>
<dbReference type="FunFam" id="2.10.25.10:FF:000002">
    <property type="entry name" value="Latent-transforming growth factor beta-binding protein 3"/>
    <property type="match status" value="1"/>
</dbReference>
<feature type="compositionally biased region" description="Polar residues" evidence="6">
    <location>
        <begin position="490"/>
        <end position="503"/>
    </location>
</feature>
<evidence type="ECO:0000259" key="9">
    <source>
        <dbReference type="PROSITE" id="PS50026"/>
    </source>
</evidence>
<feature type="domain" description="EGF-like" evidence="9">
    <location>
        <begin position="575"/>
        <end position="613"/>
    </location>
</feature>
<evidence type="ECO:0000256" key="1">
    <source>
        <dbReference type="ARBA" id="ARBA00022536"/>
    </source>
</evidence>
<feature type="compositionally biased region" description="Low complexity" evidence="6">
    <location>
        <begin position="1207"/>
        <end position="1219"/>
    </location>
</feature>
<keyword evidence="2 8" id="KW-0732">Signal</keyword>